<dbReference type="InterPro" id="IPR006026">
    <property type="entry name" value="Peptidase_Metallo"/>
</dbReference>
<sequence>MSTDEEIVCHVYPAEGSGRKKRSADEDEDLNNARMEWSIGQAFTWKLQGPIQGLDLADMESAIGRALDKWVALTADNFKFTFAKATDDNYNMIIDVSGDDDEEFPELGGRSHIAAIARLGPSGSSNAFKAKLKFNDTKTRPTWNIFLFHNVFLHEIGHTFGLGHTTAKDGIMTGTYQSGMRPFTEDMGFNDADREKLGGFFSAQNKS</sequence>
<dbReference type="GO" id="GO:0008270">
    <property type="term" value="F:zinc ion binding"/>
    <property type="evidence" value="ECO:0007669"/>
    <property type="project" value="InterPro"/>
</dbReference>
<organism evidence="8 9">
    <name type="scientific">Drechslerella stenobrocha 248</name>
    <dbReference type="NCBI Taxonomy" id="1043628"/>
    <lineage>
        <taxon>Eukaryota</taxon>
        <taxon>Fungi</taxon>
        <taxon>Dikarya</taxon>
        <taxon>Ascomycota</taxon>
        <taxon>Pezizomycotina</taxon>
        <taxon>Orbiliomycetes</taxon>
        <taxon>Orbiliales</taxon>
        <taxon>Orbiliaceae</taxon>
        <taxon>Drechslerella</taxon>
    </lineage>
</organism>
<protein>
    <recommendedName>
        <fullName evidence="7">Peptidase metallopeptidase domain-containing protein</fullName>
    </recommendedName>
</protein>
<reference evidence="8 9" key="1">
    <citation type="submission" date="2013-05" db="EMBL/GenBank/DDBJ databases">
        <title>Drechslerella stenobrocha genome reveals carnivorous origination and mechanical trapping mechanism of predatory fungi.</title>
        <authorList>
            <person name="Liu X."/>
            <person name="Zhang W."/>
            <person name="Liu K."/>
        </authorList>
    </citation>
    <scope>NUCLEOTIDE SEQUENCE [LARGE SCALE GENOMIC DNA]</scope>
    <source>
        <strain evidence="8 9">248</strain>
    </source>
</reference>
<dbReference type="HOGENOM" id="CLU_1310092_0_0_1"/>
<dbReference type="GO" id="GO:0031012">
    <property type="term" value="C:extracellular matrix"/>
    <property type="evidence" value="ECO:0007669"/>
    <property type="project" value="InterPro"/>
</dbReference>
<keyword evidence="6" id="KW-0106">Calcium</keyword>
<dbReference type="Gene3D" id="3.40.390.10">
    <property type="entry name" value="Collagenase (Catalytic Domain)"/>
    <property type="match status" value="1"/>
</dbReference>
<keyword evidence="3" id="KW-0378">Hydrolase</keyword>
<evidence type="ECO:0000313" key="9">
    <source>
        <dbReference type="Proteomes" id="UP000024837"/>
    </source>
</evidence>
<dbReference type="SMART" id="SM00235">
    <property type="entry name" value="ZnMc"/>
    <property type="match status" value="1"/>
</dbReference>
<comment type="cofactor">
    <cofactor evidence="6">
        <name>Zn(2+)</name>
        <dbReference type="ChEBI" id="CHEBI:29105"/>
    </cofactor>
    <text evidence="6">Binds 2 Zn(2+) ions per subunit.</text>
</comment>
<feature type="binding site" evidence="6">
    <location>
        <position position="158"/>
    </location>
    <ligand>
        <name>Zn(2+)</name>
        <dbReference type="ChEBI" id="CHEBI:29105"/>
        <label>2</label>
        <note>catalytic</note>
    </ligand>
</feature>
<evidence type="ECO:0000259" key="7">
    <source>
        <dbReference type="SMART" id="SM00235"/>
    </source>
</evidence>
<dbReference type="InterPro" id="IPR021190">
    <property type="entry name" value="Pept_M10A"/>
</dbReference>
<evidence type="ECO:0000256" key="3">
    <source>
        <dbReference type="ARBA" id="ARBA00022801"/>
    </source>
</evidence>
<dbReference type="InterPro" id="IPR001818">
    <property type="entry name" value="Pept_M10_metallopeptidase"/>
</dbReference>
<dbReference type="SUPFAM" id="SSF55486">
    <property type="entry name" value="Metalloproteases ('zincins'), catalytic domain"/>
    <property type="match status" value="1"/>
</dbReference>
<evidence type="ECO:0000256" key="5">
    <source>
        <dbReference type="PIRSR" id="PIRSR621190-1"/>
    </source>
</evidence>
<keyword evidence="2 6" id="KW-0479">Metal-binding</keyword>
<name>W7HZE4_9PEZI</name>
<feature type="binding site" evidence="6">
    <location>
        <position position="154"/>
    </location>
    <ligand>
        <name>Zn(2+)</name>
        <dbReference type="ChEBI" id="CHEBI:29105"/>
        <label>2</label>
        <note>catalytic</note>
    </ligand>
</feature>
<evidence type="ECO:0000256" key="4">
    <source>
        <dbReference type="ARBA" id="ARBA00022833"/>
    </source>
</evidence>
<keyword evidence="4 6" id="KW-0862">Zinc</keyword>
<dbReference type="Pfam" id="PF00413">
    <property type="entry name" value="Peptidase_M10"/>
    <property type="match status" value="1"/>
</dbReference>
<dbReference type="OrthoDB" id="65569at2759"/>
<keyword evidence="1" id="KW-0645">Protease</keyword>
<dbReference type="GO" id="GO:0004222">
    <property type="term" value="F:metalloendopeptidase activity"/>
    <property type="evidence" value="ECO:0007669"/>
    <property type="project" value="InterPro"/>
</dbReference>
<feature type="binding site" evidence="6">
    <location>
        <position position="109"/>
    </location>
    <ligand>
        <name>Ca(2+)</name>
        <dbReference type="ChEBI" id="CHEBI:29108"/>
        <label>3</label>
    </ligand>
</feature>
<dbReference type="Proteomes" id="UP000024837">
    <property type="component" value="Unassembled WGS sequence"/>
</dbReference>
<dbReference type="EMBL" id="KI966427">
    <property type="protein sequence ID" value="EWC45323.1"/>
    <property type="molecule type" value="Genomic_DNA"/>
</dbReference>
<gene>
    <name evidence="8" type="ORF">DRE_00722</name>
</gene>
<feature type="domain" description="Peptidase metallopeptidase" evidence="7">
    <location>
        <begin position="33"/>
        <end position="203"/>
    </location>
</feature>
<keyword evidence="9" id="KW-1185">Reference proteome</keyword>
<comment type="cofactor">
    <cofactor evidence="6">
        <name>Ca(2+)</name>
        <dbReference type="ChEBI" id="CHEBI:29108"/>
    </cofactor>
    <text evidence="6">Can bind about 5 Ca(2+) ions per subunit.</text>
</comment>
<dbReference type="PRINTS" id="PR00138">
    <property type="entry name" value="MATRIXIN"/>
</dbReference>
<dbReference type="AlphaFoldDB" id="W7HZE4"/>
<proteinExistence type="predicted"/>
<dbReference type="InterPro" id="IPR024079">
    <property type="entry name" value="MetalloPept_cat_dom_sf"/>
</dbReference>
<feature type="binding site" evidence="6">
    <location>
        <position position="111"/>
    </location>
    <ligand>
        <name>Ca(2+)</name>
        <dbReference type="ChEBI" id="CHEBI:29108"/>
        <label>3</label>
    </ligand>
</feature>
<evidence type="ECO:0000256" key="2">
    <source>
        <dbReference type="ARBA" id="ARBA00022723"/>
    </source>
</evidence>
<dbReference type="GO" id="GO:0006508">
    <property type="term" value="P:proteolysis"/>
    <property type="evidence" value="ECO:0007669"/>
    <property type="project" value="UniProtKB-KW"/>
</dbReference>
<feature type="binding site" evidence="6">
    <location>
        <position position="164"/>
    </location>
    <ligand>
        <name>Zn(2+)</name>
        <dbReference type="ChEBI" id="CHEBI:29105"/>
        <label>2</label>
        <note>catalytic</note>
    </ligand>
</feature>
<evidence type="ECO:0000256" key="1">
    <source>
        <dbReference type="ARBA" id="ARBA00022670"/>
    </source>
</evidence>
<feature type="active site" evidence="5">
    <location>
        <position position="155"/>
    </location>
</feature>
<evidence type="ECO:0000313" key="8">
    <source>
        <dbReference type="EMBL" id="EWC45323.1"/>
    </source>
</evidence>
<feature type="binding site" evidence="6">
    <location>
        <position position="172"/>
    </location>
    <ligand>
        <name>Zn(2+)</name>
        <dbReference type="ChEBI" id="CHEBI:29105"/>
        <label>2</label>
        <note>catalytic</note>
    </ligand>
</feature>
<accession>W7HZE4</accession>
<evidence type="ECO:0000256" key="6">
    <source>
        <dbReference type="PIRSR" id="PIRSR621190-2"/>
    </source>
</evidence>